<keyword evidence="3" id="KW-1185">Reference proteome</keyword>
<dbReference type="EMBL" id="VOFY01000020">
    <property type="protein sequence ID" value="KAA8581853.1"/>
    <property type="molecule type" value="Genomic_DNA"/>
</dbReference>
<dbReference type="InterPro" id="IPR013783">
    <property type="entry name" value="Ig-like_fold"/>
</dbReference>
<organism evidence="2 3">
    <name type="scientific">Etheostoma spectabile</name>
    <name type="common">orangethroat darter</name>
    <dbReference type="NCBI Taxonomy" id="54343"/>
    <lineage>
        <taxon>Eukaryota</taxon>
        <taxon>Metazoa</taxon>
        <taxon>Chordata</taxon>
        <taxon>Craniata</taxon>
        <taxon>Vertebrata</taxon>
        <taxon>Euteleostomi</taxon>
        <taxon>Actinopterygii</taxon>
        <taxon>Neopterygii</taxon>
        <taxon>Teleostei</taxon>
        <taxon>Neoteleostei</taxon>
        <taxon>Acanthomorphata</taxon>
        <taxon>Eupercaria</taxon>
        <taxon>Perciformes</taxon>
        <taxon>Percoidei</taxon>
        <taxon>Percidae</taxon>
        <taxon>Etheostomatinae</taxon>
        <taxon>Etheostoma</taxon>
    </lineage>
</organism>
<dbReference type="AlphaFoldDB" id="A0A5J5CM97"/>
<comment type="caution">
    <text evidence="2">The sequence shown here is derived from an EMBL/GenBank/DDBJ whole genome shotgun (WGS) entry which is preliminary data.</text>
</comment>
<evidence type="ECO:0000313" key="2">
    <source>
        <dbReference type="EMBL" id="KAA8581853.1"/>
    </source>
</evidence>
<reference evidence="2 3" key="1">
    <citation type="submission" date="2019-08" db="EMBL/GenBank/DDBJ databases">
        <title>A chromosome-level genome assembly, high-density linkage maps, and genome scans reveal the genomic architecture of hybrid incompatibilities underlying speciation via character displacement in darters (Percidae: Etheostominae).</title>
        <authorList>
            <person name="Moran R.L."/>
            <person name="Catchen J.M."/>
            <person name="Fuller R.C."/>
        </authorList>
    </citation>
    <scope>NUCLEOTIDE SEQUENCE [LARGE SCALE GENOMIC DNA]</scope>
    <source>
        <strain evidence="2">EspeVRDwgs_2016</strain>
        <tissue evidence="2">Muscle</tissue>
    </source>
</reference>
<feature type="signal peptide" evidence="1">
    <location>
        <begin position="1"/>
        <end position="20"/>
    </location>
</feature>
<gene>
    <name evidence="2" type="ORF">FQN60_008593</name>
</gene>
<evidence type="ECO:0008006" key="4">
    <source>
        <dbReference type="Google" id="ProtNLM"/>
    </source>
</evidence>
<protein>
    <recommendedName>
        <fullName evidence="4">Immunoglobulin V-set domain-containing protein</fullName>
    </recommendedName>
</protein>
<sequence>MPSHVILSIITVFWIKGVYLSKEKQVFQTPTELFWEPNVKVNLSLTNQIPSYDTILWYQRSAGDTALKLIAYMNYKLLRLSHRLTASLA</sequence>
<proteinExistence type="predicted"/>
<feature type="chain" id="PRO_5023863357" description="Immunoglobulin V-set domain-containing protein" evidence="1">
    <location>
        <begin position="21"/>
        <end position="89"/>
    </location>
</feature>
<accession>A0A5J5CM97</accession>
<name>A0A5J5CM97_9PERO</name>
<evidence type="ECO:0000313" key="3">
    <source>
        <dbReference type="Proteomes" id="UP000327493"/>
    </source>
</evidence>
<dbReference type="Gene3D" id="2.60.40.10">
    <property type="entry name" value="Immunoglobulins"/>
    <property type="match status" value="1"/>
</dbReference>
<dbReference type="Proteomes" id="UP000327493">
    <property type="component" value="Chromosome 20"/>
</dbReference>
<keyword evidence="1" id="KW-0732">Signal</keyword>
<evidence type="ECO:0000256" key="1">
    <source>
        <dbReference type="SAM" id="SignalP"/>
    </source>
</evidence>